<name>A0A7W9W9D5_ARMRO</name>
<dbReference type="NCBIfam" id="TIGR00472">
    <property type="entry name" value="pheT_bact"/>
    <property type="match status" value="1"/>
</dbReference>
<dbReference type="PROSITE" id="PS51447">
    <property type="entry name" value="FDX_ACB"/>
    <property type="match status" value="1"/>
</dbReference>
<dbReference type="HAMAP" id="MF_00283">
    <property type="entry name" value="Phe_tRNA_synth_beta1"/>
    <property type="match status" value="1"/>
</dbReference>
<comment type="cofactor">
    <cofactor evidence="11">
        <name>Mg(2+)</name>
        <dbReference type="ChEBI" id="CHEBI:18420"/>
    </cofactor>
    <text evidence="11">Binds 2 magnesium ions per tetramer.</text>
</comment>
<feature type="domain" description="FDX-ACB" evidence="12">
    <location>
        <begin position="587"/>
        <end position="680"/>
    </location>
</feature>
<dbReference type="RefSeq" id="WP_184203029.1">
    <property type="nucleotide sequence ID" value="NZ_JACHGW010000005.1"/>
</dbReference>
<feature type="binding site" evidence="11">
    <location>
        <position position="341"/>
    </location>
    <ligand>
        <name>Mg(2+)</name>
        <dbReference type="ChEBI" id="CHEBI:18420"/>
        <note>shared with alpha subunit</note>
    </ligand>
</feature>
<accession>A0A7W9W9D5</accession>
<dbReference type="CDD" id="cd00769">
    <property type="entry name" value="PheRS_beta_core"/>
    <property type="match status" value="1"/>
</dbReference>
<feature type="binding site" evidence="11">
    <location>
        <position position="351"/>
    </location>
    <ligand>
        <name>Mg(2+)</name>
        <dbReference type="ChEBI" id="CHEBI:18420"/>
        <note>shared with alpha subunit</note>
    </ligand>
</feature>
<dbReference type="PANTHER" id="PTHR10947:SF0">
    <property type="entry name" value="PHENYLALANINE--TRNA LIGASE BETA SUBUNIT"/>
    <property type="match status" value="1"/>
</dbReference>
<dbReference type="InterPro" id="IPR036690">
    <property type="entry name" value="Fdx_antiC-bd_sf"/>
</dbReference>
<dbReference type="InterPro" id="IPR005146">
    <property type="entry name" value="B3/B4_tRNA-bd"/>
</dbReference>
<dbReference type="InterPro" id="IPR045060">
    <property type="entry name" value="Phe-tRNA-ligase_IIc_bsu"/>
</dbReference>
<dbReference type="InterPro" id="IPR005121">
    <property type="entry name" value="Fdx_antiC-bd"/>
</dbReference>
<keyword evidence="15" id="KW-1185">Reference proteome</keyword>
<dbReference type="InterPro" id="IPR045864">
    <property type="entry name" value="aa-tRNA-synth_II/BPL/LPL"/>
</dbReference>
<dbReference type="EC" id="6.1.1.20" evidence="11"/>
<dbReference type="SMART" id="SM00873">
    <property type="entry name" value="B3_4"/>
    <property type="match status" value="1"/>
</dbReference>
<dbReference type="Pfam" id="PF17759">
    <property type="entry name" value="tRNA_synthFbeta"/>
    <property type="match status" value="1"/>
</dbReference>
<reference evidence="14 15" key="1">
    <citation type="submission" date="2020-08" db="EMBL/GenBank/DDBJ databases">
        <title>Genomic Encyclopedia of Type Strains, Phase IV (KMG-IV): sequencing the most valuable type-strain genomes for metagenomic binning, comparative biology and taxonomic classification.</title>
        <authorList>
            <person name="Goeker M."/>
        </authorList>
    </citation>
    <scope>NUCLEOTIDE SEQUENCE [LARGE SCALE GENOMIC DNA]</scope>
    <source>
        <strain evidence="14 15">DSM 23562</strain>
    </source>
</reference>
<evidence type="ECO:0000313" key="15">
    <source>
        <dbReference type="Proteomes" id="UP000520814"/>
    </source>
</evidence>
<evidence type="ECO:0000256" key="1">
    <source>
        <dbReference type="ARBA" id="ARBA00008653"/>
    </source>
</evidence>
<dbReference type="Gene3D" id="3.30.56.10">
    <property type="match status" value="2"/>
</dbReference>
<dbReference type="Pfam" id="PF03483">
    <property type="entry name" value="B3_4"/>
    <property type="match status" value="1"/>
</dbReference>
<evidence type="ECO:0000259" key="13">
    <source>
        <dbReference type="PROSITE" id="PS51483"/>
    </source>
</evidence>
<evidence type="ECO:0000256" key="6">
    <source>
        <dbReference type="ARBA" id="ARBA00022840"/>
    </source>
</evidence>
<dbReference type="GO" id="GO:0006432">
    <property type="term" value="P:phenylalanyl-tRNA aminoacylation"/>
    <property type="evidence" value="ECO:0007669"/>
    <property type="project" value="UniProtKB-UniRule"/>
</dbReference>
<dbReference type="PANTHER" id="PTHR10947">
    <property type="entry name" value="PHENYLALANYL-TRNA SYNTHETASE BETA CHAIN AND LEUCINE-RICH REPEAT-CONTAINING PROTEIN 47"/>
    <property type="match status" value="1"/>
</dbReference>
<keyword evidence="6 11" id="KW-0067">ATP-binding</keyword>
<dbReference type="SMART" id="SM00896">
    <property type="entry name" value="FDX-ACB"/>
    <property type="match status" value="1"/>
</dbReference>
<feature type="domain" description="B5" evidence="13">
    <location>
        <begin position="288"/>
        <end position="364"/>
    </location>
</feature>
<dbReference type="PROSITE" id="PS51483">
    <property type="entry name" value="B5"/>
    <property type="match status" value="1"/>
</dbReference>
<keyword evidence="11" id="KW-0963">Cytoplasm</keyword>
<dbReference type="SUPFAM" id="SSF55681">
    <property type="entry name" value="Class II aaRS and biotin synthetases"/>
    <property type="match status" value="1"/>
</dbReference>
<keyword evidence="3 11" id="KW-0436">Ligase</keyword>
<dbReference type="GO" id="GO:0005524">
    <property type="term" value="F:ATP binding"/>
    <property type="evidence" value="ECO:0007669"/>
    <property type="project" value="UniProtKB-UniRule"/>
</dbReference>
<evidence type="ECO:0000256" key="9">
    <source>
        <dbReference type="ARBA" id="ARBA00023146"/>
    </source>
</evidence>
<comment type="similarity">
    <text evidence="1 11">Belongs to the phenylalanyl-tRNA synthetase beta subunit family. Type 1 subfamily.</text>
</comment>
<evidence type="ECO:0000256" key="5">
    <source>
        <dbReference type="ARBA" id="ARBA00022741"/>
    </source>
</evidence>
<feature type="binding site" evidence="11">
    <location>
        <position position="347"/>
    </location>
    <ligand>
        <name>Mg(2+)</name>
        <dbReference type="ChEBI" id="CHEBI:18420"/>
        <note>shared with alpha subunit</note>
    </ligand>
</feature>
<comment type="catalytic activity">
    <reaction evidence="10 11">
        <text>tRNA(Phe) + L-phenylalanine + ATP = L-phenylalanyl-tRNA(Phe) + AMP + diphosphate + H(+)</text>
        <dbReference type="Rhea" id="RHEA:19413"/>
        <dbReference type="Rhea" id="RHEA-COMP:9668"/>
        <dbReference type="Rhea" id="RHEA-COMP:9699"/>
        <dbReference type="ChEBI" id="CHEBI:15378"/>
        <dbReference type="ChEBI" id="CHEBI:30616"/>
        <dbReference type="ChEBI" id="CHEBI:33019"/>
        <dbReference type="ChEBI" id="CHEBI:58095"/>
        <dbReference type="ChEBI" id="CHEBI:78442"/>
        <dbReference type="ChEBI" id="CHEBI:78531"/>
        <dbReference type="ChEBI" id="CHEBI:456215"/>
        <dbReference type="EC" id="6.1.1.20"/>
    </reaction>
</comment>
<comment type="subcellular location">
    <subcellularLocation>
        <location evidence="11">Cytoplasm</location>
    </subcellularLocation>
</comment>
<evidence type="ECO:0000256" key="2">
    <source>
        <dbReference type="ARBA" id="ARBA00011209"/>
    </source>
</evidence>
<protein>
    <recommendedName>
        <fullName evidence="11">Phenylalanine--tRNA ligase beta subunit</fullName>
        <ecNumber evidence="11">6.1.1.20</ecNumber>
    </recommendedName>
    <alternativeName>
        <fullName evidence="11">Phenylalanyl-tRNA synthetase beta subunit</fullName>
        <shortName evidence="11">PheRS</shortName>
    </alternativeName>
</protein>
<dbReference type="Gene3D" id="3.50.40.10">
    <property type="entry name" value="Phenylalanyl-trna Synthetase, Chain B, domain 3"/>
    <property type="match status" value="1"/>
</dbReference>
<dbReference type="Pfam" id="PF03147">
    <property type="entry name" value="FDX-ACB"/>
    <property type="match status" value="1"/>
</dbReference>
<keyword evidence="4 11" id="KW-0479">Metal-binding</keyword>
<dbReference type="InterPro" id="IPR041616">
    <property type="entry name" value="PheRS_beta_core"/>
</dbReference>
<dbReference type="GO" id="GO:0004826">
    <property type="term" value="F:phenylalanine-tRNA ligase activity"/>
    <property type="evidence" value="ECO:0007669"/>
    <property type="project" value="UniProtKB-UniRule"/>
</dbReference>
<evidence type="ECO:0000313" key="14">
    <source>
        <dbReference type="EMBL" id="MBB6053085.1"/>
    </source>
</evidence>
<evidence type="ECO:0000256" key="7">
    <source>
        <dbReference type="ARBA" id="ARBA00022842"/>
    </source>
</evidence>
<comment type="subunit">
    <text evidence="2 11">Tetramer of two alpha and two beta subunits.</text>
</comment>
<dbReference type="SUPFAM" id="SSF56037">
    <property type="entry name" value="PheT/TilS domain"/>
    <property type="match status" value="1"/>
</dbReference>
<evidence type="ECO:0000256" key="8">
    <source>
        <dbReference type="ARBA" id="ARBA00022917"/>
    </source>
</evidence>
<proteinExistence type="inferred from homology"/>
<dbReference type="InterPro" id="IPR004532">
    <property type="entry name" value="Phe-tRNA-ligase_IIc_bsu_bact"/>
</dbReference>
<sequence>MRIPLSWLNDYIAVSDDEQEAVADALTMAGLEVEETLETPFGKVWYTKITPNRGDWASVYGTARELAAIYPNKKLQPPHPPRLAGAGGGVSIRIDDTANCHRFRATVIKNVKIGPTPQWIQDRLTAALGDRYRMINNVADITNYVMLELGQPLHAFDLDTIPNSEIVVRQALPGEKLVTLDGTEHELPQGTLCICDNQRAISIAGIMGGKETEITEGTTNVLLETAHFDPFCVRRTAKKVVRSEASYRFERYVDPNLVAIAGDRAAQLIVEHCGGEIVGVSEAVAQPIPKRRFLARLDRVRALLGVDVDRDAAIAALTRLGLEVEQSAGALDCLIPAWRPDLTIEDDIAEEVGRIALGYANLPEKIAWQIGQRGQDSPRAAFILRLKNALVQQGLQEVITHSLVADGGEGALVLRNPMAPEYSQLRTSLVPGHIGIAQRAVREGIRDIAIFEVASVYLAPSAPTSGGTLSEPLRVSGLVAGSASASLWAIKGESYPADFYFAKGIVESLLASLGIVAEYVADSSPLTHPYRTARVVVGGQPLGIIGELSAATIEANDLPKRTCIFDLDGEALLALAQETKVGFSALPEFASATRDVAPVFSKDVSYATIERVARESAGPLLEALRLADVFEDASKLGEGKRSLTLRFTLRAPDRTLTGEEIDSTLAGIRAALVGIGAERL</sequence>
<dbReference type="EMBL" id="JACHGW010000005">
    <property type="protein sequence ID" value="MBB6053085.1"/>
    <property type="molecule type" value="Genomic_DNA"/>
</dbReference>
<organism evidence="14 15">
    <name type="scientific">Armatimonas rosea</name>
    <dbReference type="NCBI Taxonomy" id="685828"/>
    <lineage>
        <taxon>Bacteria</taxon>
        <taxon>Bacillati</taxon>
        <taxon>Armatimonadota</taxon>
        <taxon>Armatimonadia</taxon>
        <taxon>Armatimonadales</taxon>
        <taxon>Armatimonadaceae</taxon>
        <taxon>Armatimonas</taxon>
    </lineage>
</organism>
<dbReference type="Pfam" id="PF03484">
    <property type="entry name" value="B5"/>
    <property type="match status" value="1"/>
</dbReference>
<dbReference type="AlphaFoldDB" id="A0A7W9W9D5"/>
<dbReference type="Gene3D" id="3.30.930.10">
    <property type="entry name" value="Bira Bifunctional Protein, Domain 2"/>
    <property type="match status" value="1"/>
</dbReference>
<evidence type="ECO:0000259" key="12">
    <source>
        <dbReference type="PROSITE" id="PS51447"/>
    </source>
</evidence>
<dbReference type="Gene3D" id="3.30.70.380">
    <property type="entry name" value="Ferrodoxin-fold anticodon-binding domain"/>
    <property type="match status" value="1"/>
</dbReference>
<keyword evidence="8 11" id="KW-0648">Protein biosynthesis</keyword>
<dbReference type="GO" id="GO:0000287">
    <property type="term" value="F:magnesium ion binding"/>
    <property type="evidence" value="ECO:0007669"/>
    <property type="project" value="UniProtKB-UniRule"/>
</dbReference>
<evidence type="ECO:0000256" key="3">
    <source>
        <dbReference type="ARBA" id="ARBA00022598"/>
    </source>
</evidence>
<dbReference type="InterPro" id="IPR005147">
    <property type="entry name" value="tRNA_synthase_B5-dom"/>
</dbReference>
<keyword evidence="5 11" id="KW-0547">Nucleotide-binding</keyword>
<evidence type="ECO:0000256" key="10">
    <source>
        <dbReference type="ARBA" id="ARBA00049255"/>
    </source>
</evidence>
<dbReference type="GO" id="GO:0009328">
    <property type="term" value="C:phenylalanine-tRNA ligase complex"/>
    <property type="evidence" value="ECO:0007669"/>
    <property type="project" value="TreeGrafter"/>
</dbReference>
<evidence type="ECO:0000256" key="11">
    <source>
        <dbReference type="HAMAP-Rule" id="MF_00283"/>
    </source>
</evidence>
<evidence type="ECO:0000256" key="4">
    <source>
        <dbReference type="ARBA" id="ARBA00022723"/>
    </source>
</evidence>
<dbReference type="InterPro" id="IPR009061">
    <property type="entry name" value="DNA-bd_dom_put_sf"/>
</dbReference>
<feature type="binding site" evidence="11">
    <location>
        <position position="350"/>
    </location>
    <ligand>
        <name>Mg(2+)</name>
        <dbReference type="ChEBI" id="CHEBI:18420"/>
        <note>shared with alpha subunit</note>
    </ligand>
</feature>
<dbReference type="InterPro" id="IPR020825">
    <property type="entry name" value="Phe-tRNA_synthase-like_B3/B4"/>
</dbReference>
<comment type="caution">
    <text evidence="14">The sequence shown here is derived from an EMBL/GenBank/DDBJ whole genome shotgun (WGS) entry which is preliminary data.</text>
</comment>
<dbReference type="SUPFAM" id="SSF46955">
    <property type="entry name" value="Putative DNA-binding domain"/>
    <property type="match status" value="2"/>
</dbReference>
<dbReference type="GO" id="GO:0003723">
    <property type="term" value="F:RNA binding"/>
    <property type="evidence" value="ECO:0007669"/>
    <property type="project" value="InterPro"/>
</dbReference>
<keyword evidence="7 11" id="KW-0460">Magnesium</keyword>
<keyword evidence="9 11" id="KW-0030">Aminoacyl-tRNA synthetase</keyword>
<dbReference type="Proteomes" id="UP000520814">
    <property type="component" value="Unassembled WGS sequence"/>
</dbReference>
<dbReference type="SUPFAM" id="SSF54991">
    <property type="entry name" value="Anticodon-binding domain of PheRS"/>
    <property type="match status" value="1"/>
</dbReference>
<dbReference type="SMART" id="SM00874">
    <property type="entry name" value="B5"/>
    <property type="match status" value="1"/>
</dbReference>
<gene>
    <name evidence="11" type="primary">pheT</name>
    <name evidence="14" type="ORF">HNQ39_004917</name>
</gene>